<evidence type="ECO:0000259" key="1">
    <source>
        <dbReference type="Pfam" id="PF06985"/>
    </source>
</evidence>
<dbReference type="PANTHER" id="PTHR24148:SF82">
    <property type="entry name" value="HETEROKARYON INCOMPATIBILITY DOMAIN-CONTAINING PROTEIN"/>
    <property type="match status" value="1"/>
</dbReference>
<dbReference type="Pfam" id="PF06985">
    <property type="entry name" value="HET"/>
    <property type="match status" value="1"/>
</dbReference>
<reference evidence="2 3" key="1">
    <citation type="submission" date="2023-01" db="EMBL/GenBank/DDBJ databases">
        <title>Analysis of 21 Apiospora genomes using comparative genomics revels a genus with tremendous synthesis potential of carbohydrate active enzymes and secondary metabolites.</title>
        <authorList>
            <person name="Sorensen T."/>
        </authorList>
    </citation>
    <scope>NUCLEOTIDE SEQUENCE [LARGE SCALE GENOMIC DNA]</scope>
    <source>
        <strain evidence="2 3">CBS 83171</strain>
    </source>
</reference>
<accession>A0ABR1TQP9</accession>
<dbReference type="InterPro" id="IPR010730">
    <property type="entry name" value="HET"/>
</dbReference>
<keyword evidence="3" id="KW-1185">Reference proteome</keyword>
<dbReference type="EMBL" id="JAQQWM010000009">
    <property type="protein sequence ID" value="KAK8048064.1"/>
    <property type="molecule type" value="Genomic_DNA"/>
</dbReference>
<organism evidence="2 3">
    <name type="scientific">Apiospora saccharicola</name>
    <dbReference type="NCBI Taxonomy" id="335842"/>
    <lineage>
        <taxon>Eukaryota</taxon>
        <taxon>Fungi</taxon>
        <taxon>Dikarya</taxon>
        <taxon>Ascomycota</taxon>
        <taxon>Pezizomycotina</taxon>
        <taxon>Sordariomycetes</taxon>
        <taxon>Xylariomycetidae</taxon>
        <taxon>Amphisphaeriales</taxon>
        <taxon>Apiosporaceae</taxon>
        <taxon>Apiospora</taxon>
    </lineage>
</organism>
<dbReference type="Proteomes" id="UP001446871">
    <property type="component" value="Unassembled WGS sequence"/>
</dbReference>
<dbReference type="InterPro" id="IPR052895">
    <property type="entry name" value="HetReg/Transcr_Mod"/>
</dbReference>
<evidence type="ECO:0000313" key="3">
    <source>
        <dbReference type="Proteomes" id="UP001446871"/>
    </source>
</evidence>
<dbReference type="PANTHER" id="PTHR24148">
    <property type="entry name" value="ANKYRIN REPEAT DOMAIN-CONTAINING PROTEIN 39 HOMOLOG-RELATED"/>
    <property type="match status" value="1"/>
</dbReference>
<feature type="domain" description="Heterokaryon incompatibility" evidence="1">
    <location>
        <begin position="43"/>
        <end position="129"/>
    </location>
</feature>
<protein>
    <submittedName>
        <fullName evidence="2">Heterokaryon incompatibility protein-domain-containing protein</fullName>
    </submittedName>
</protein>
<proteinExistence type="predicted"/>
<gene>
    <name evidence="2" type="ORF">PG996_016128</name>
</gene>
<comment type="caution">
    <text evidence="2">The sequence shown here is derived from an EMBL/GenBank/DDBJ whole genome shotgun (WGS) entry which is preliminary data.</text>
</comment>
<sequence length="210" mass="24074">MASQKPLGKSKRQIRLLELASRNSTPFITCHLAIVDLEDNPKYEALSYVWGSTRKEDMKEARLDGAACTVITKNLRDALTTLRNKDKTRVLWVDAICINQLDHQERAHQVGIMDIIYASAFEVLIWLNIARLPRYSEMEHDLLYEPPRMMDHPLEWYSFASNWTDIRGLRGARRVHAWTGRLVASSVDVPGGKLRGPSGVLRGQKNLHRR</sequence>
<name>A0ABR1TQP9_9PEZI</name>
<evidence type="ECO:0000313" key="2">
    <source>
        <dbReference type="EMBL" id="KAK8048064.1"/>
    </source>
</evidence>